<dbReference type="KEGG" id="aqu:109591482"/>
<keyword evidence="1" id="KW-1133">Transmembrane helix</keyword>
<evidence type="ECO:0000256" key="1">
    <source>
        <dbReference type="SAM" id="Phobius"/>
    </source>
</evidence>
<name>A0AAN0K0S5_AMPQE</name>
<organism evidence="3 4">
    <name type="scientific">Amphimedon queenslandica</name>
    <name type="common">Sponge</name>
    <dbReference type="NCBI Taxonomy" id="400682"/>
    <lineage>
        <taxon>Eukaryota</taxon>
        <taxon>Metazoa</taxon>
        <taxon>Porifera</taxon>
        <taxon>Demospongiae</taxon>
        <taxon>Heteroscleromorpha</taxon>
        <taxon>Haplosclerida</taxon>
        <taxon>Niphatidae</taxon>
        <taxon>Amphimedon</taxon>
    </lineage>
</organism>
<keyword evidence="1" id="KW-0472">Membrane</keyword>
<feature type="chain" id="PRO_5042842324" evidence="2">
    <location>
        <begin position="20"/>
        <end position="206"/>
    </location>
</feature>
<evidence type="ECO:0000313" key="4">
    <source>
        <dbReference type="Proteomes" id="UP000007879"/>
    </source>
</evidence>
<dbReference type="GeneID" id="109591482"/>
<keyword evidence="4" id="KW-1185">Reference proteome</keyword>
<feature type="transmembrane region" description="Helical" evidence="1">
    <location>
        <begin position="153"/>
        <end position="179"/>
    </location>
</feature>
<feature type="signal peptide" evidence="2">
    <location>
        <begin position="1"/>
        <end position="19"/>
    </location>
</feature>
<evidence type="ECO:0000256" key="2">
    <source>
        <dbReference type="SAM" id="SignalP"/>
    </source>
</evidence>
<dbReference type="RefSeq" id="XP_019862767.1">
    <property type="nucleotide sequence ID" value="XM_020007208.1"/>
</dbReference>
<dbReference type="EnsemblMetazoa" id="XM_020007208.1">
    <property type="protein sequence ID" value="XP_019862767.1"/>
    <property type="gene ID" value="LOC109591482"/>
</dbReference>
<evidence type="ECO:0000313" key="3">
    <source>
        <dbReference type="EnsemblMetazoa" id="XP_019862767.1"/>
    </source>
</evidence>
<dbReference type="Proteomes" id="UP000007879">
    <property type="component" value="Unassembled WGS sequence"/>
</dbReference>
<keyword evidence="1" id="KW-0812">Transmembrane</keyword>
<dbReference type="AlphaFoldDB" id="A0AAN0K0S5"/>
<accession>A0AAN0K0S5</accession>
<reference evidence="4" key="1">
    <citation type="journal article" date="2010" name="Nature">
        <title>The Amphimedon queenslandica genome and the evolution of animal complexity.</title>
        <authorList>
            <person name="Srivastava M."/>
            <person name="Simakov O."/>
            <person name="Chapman J."/>
            <person name="Fahey B."/>
            <person name="Gauthier M.E."/>
            <person name="Mitros T."/>
            <person name="Richards G.S."/>
            <person name="Conaco C."/>
            <person name="Dacre M."/>
            <person name="Hellsten U."/>
            <person name="Larroux C."/>
            <person name="Putnam N.H."/>
            <person name="Stanke M."/>
            <person name="Adamska M."/>
            <person name="Darling A."/>
            <person name="Degnan S.M."/>
            <person name="Oakley T.H."/>
            <person name="Plachetzki D.C."/>
            <person name="Zhai Y."/>
            <person name="Adamski M."/>
            <person name="Calcino A."/>
            <person name="Cummins S.F."/>
            <person name="Goodstein D.M."/>
            <person name="Harris C."/>
            <person name="Jackson D.J."/>
            <person name="Leys S.P."/>
            <person name="Shu S."/>
            <person name="Woodcroft B.J."/>
            <person name="Vervoort M."/>
            <person name="Kosik K.S."/>
            <person name="Manning G."/>
            <person name="Degnan B.M."/>
            <person name="Rokhsar D.S."/>
        </authorList>
    </citation>
    <scope>NUCLEOTIDE SEQUENCE [LARGE SCALE GENOMIC DNA]</scope>
</reference>
<sequence length="206" mass="22463">MKACALRGALFLLFAATTPYSITLGSILLYDDYSCTGTACSSDGDTITFSIELVIVNPDNKMYLYTIDTGITSVTFLNPLTQRNETIQFKDHSYPLSAGVYCNNSYFTASKNDLKPFVKPFHSTPIPIYINYEDGSSVEKDGQGICGFFLVDAVIIGVSVVVGVIGLCCCLGIALQFWACIRKKAKHHHVCFTNAVTDNPVLIKAV</sequence>
<keyword evidence="2" id="KW-0732">Signal</keyword>
<protein>
    <submittedName>
        <fullName evidence="3">Uncharacterized protein</fullName>
    </submittedName>
</protein>
<proteinExistence type="predicted"/>
<reference evidence="3" key="2">
    <citation type="submission" date="2024-06" db="UniProtKB">
        <authorList>
            <consortium name="EnsemblMetazoa"/>
        </authorList>
    </citation>
    <scope>IDENTIFICATION</scope>
</reference>